<keyword evidence="2" id="KW-1133">Transmembrane helix</keyword>
<reference evidence="4" key="2">
    <citation type="submission" date="2015-01" db="EMBL/GenBank/DDBJ databases">
        <title>Evolutionary Origins and Diversification of the Mycorrhizal Mutualists.</title>
        <authorList>
            <consortium name="DOE Joint Genome Institute"/>
            <consortium name="Mycorrhizal Genomics Consortium"/>
            <person name="Kohler A."/>
            <person name="Kuo A."/>
            <person name="Nagy L.G."/>
            <person name="Floudas D."/>
            <person name="Copeland A."/>
            <person name="Barry K.W."/>
            <person name="Cichocki N."/>
            <person name="Veneault-Fourrey C."/>
            <person name="LaButti K."/>
            <person name="Lindquist E.A."/>
            <person name="Lipzen A."/>
            <person name="Lundell T."/>
            <person name="Morin E."/>
            <person name="Murat C."/>
            <person name="Riley R."/>
            <person name="Ohm R."/>
            <person name="Sun H."/>
            <person name="Tunlid A."/>
            <person name="Henrissat B."/>
            <person name="Grigoriev I.V."/>
            <person name="Hibbett D.S."/>
            <person name="Martin F."/>
        </authorList>
    </citation>
    <scope>NUCLEOTIDE SEQUENCE [LARGE SCALE GENOMIC DNA]</scope>
    <source>
        <strain evidence="4">MUT 4182</strain>
    </source>
</reference>
<keyword evidence="4" id="KW-1185">Reference proteome</keyword>
<accession>A0A0C3QW02</accession>
<reference evidence="3 4" key="1">
    <citation type="submission" date="2014-04" db="EMBL/GenBank/DDBJ databases">
        <authorList>
            <consortium name="DOE Joint Genome Institute"/>
            <person name="Kuo A."/>
            <person name="Girlanda M."/>
            <person name="Perotto S."/>
            <person name="Kohler A."/>
            <person name="Nagy L.G."/>
            <person name="Floudas D."/>
            <person name="Copeland A."/>
            <person name="Barry K.W."/>
            <person name="Cichocki N."/>
            <person name="Veneault-Fourrey C."/>
            <person name="LaButti K."/>
            <person name="Lindquist E.A."/>
            <person name="Lipzen A."/>
            <person name="Lundell T."/>
            <person name="Morin E."/>
            <person name="Murat C."/>
            <person name="Sun H."/>
            <person name="Tunlid A."/>
            <person name="Henrissat B."/>
            <person name="Grigoriev I.V."/>
            <person name="Hibbett D.S."/>
            <person name="Martin F."/>
            <person name="Nordberg H.P."/>
            <person name="Cantor M.N."/>
            <person name="Hua S.X."/>
        </authorList>
    </citation>
    <scope>NUCLEOTIDE SEQUENCE [LARGE SCALE GENOMIC DNA]</scope>
    <source>
        <strain evidence="3 4">MUT 4182</strain>
    </source>
</reference>
<keyword evidence="2" id="KW-0812">Transmembrane</keyword>
<dbReference type="OrthoDB" id="3299595at2759"/>
<evidence type="ECO:0000313" key="3">
    <source>
        <dbReference type="EMBL" id="KIO32969.1"/>
    </source>
</evidence>
<protein>
    <submittedName>
        <fullName evidence="3">Uncharacterized protein</fullName>
    </submittedName>
</protein>
<gene>
    <name evidence="3" type="ORF">M407DRAFT_18125</name>
</gene>
<organism evidence="3 4">
    <name type="scientific">Tulasnella calospora MUT 4182</name>
    <dbReference type="NCBI Taxonomy" id="1051891"/>
    <lineage>
        <taxon>Eukaryota</taxon>
        <taxon>Fungi</taxon>
        <taxon>Dikarya</taxon>
        <taxon>Basidiomycota</taxon>
        <taxon>Agaricomycotina</taxon>
        <taxon>Agaricomycetes</taxon>
        <taxon>Cantharellales</taxon>
        <taxon>Tulasnellaceae</taxon>
        <taxon>Tulasnella</taxon>
    </lineage>
</organism>
<dbReference type="AlphaFoldDB" id="A0A0C3QW02"/>
<name>A0A0C3QW02_9AGAM</name>
<feature type="transmembrane region" description="Helical" evidence="2">
    <location>
        <begin position="138"/>
        <end position="159"/>
    </location>
</feature>
<dbReference type="Proteomes" id="UP000054248">
    <property type="component" value="Unassembled WGS sequence"/>
</dbReference>
<feature type="compositionally biased region" description="Pro residues" evidence="1">
    <location>
        <begin position="182"/>
        <end position="193"/>
    </location>
</feature>
<dbReference type="EMBL" id="KN822951">
    <property type="protein sequence ID" value="KIO32969.1"/>
    <property type="molecule type" value="Genomic_DNA"/>
</dbReference>
<proteinExistence type="predicted"/>
<feature type="transmembrane region" description="Helical" evidence="2">
    <location>
        <begin position="43"/>
        <end position="63"/>
    </location>
</feature>
<feature type="transmembrane region" description="Helical" evidence="2">
    <location>
        <begin position="83"/>
        <end position="103"/>
    </location>
</feature>
<keyword evidence="2" id="KW-0472">Membrane</keyword>
<sequence length="264" mass="28950">MSLVVYNGLGLGKPDSWSYQSICRLNAHFQDIANQRDWPFTQFAVIIAFCTITLLAACVRAIAIVLEVAGSSSAWGWSIAGKICAFLQIPTILMGCVAVALAANREDIKSIGGCQPRPTPIYGFFREPNDKLCTEWKVSLAFTVLTLVSLLSTYITYLLEHSDAIAEWSHRLEATRGTSALPRPPRTPPPPWTPSESLLPLLPQDRFGASSELETAYDTPDGGPNSVEDYRHKADDLEQAVNEAGTDADGYTKRHWWAGKGYTG</sequence>
<evidence type="ECO:0000313" key="4">
    <source>
        <dbReference type="Proteomes" id="UP000054248"/>
    </source>
</evidence>
<dbReference type="HOGENOM" id="CLU_1054455_0_0_1"/>
<feature type="region of interest" description="Disordered" evidence="1">
    <location>
        <begin position="176"/>
        <end position="196"/>
    </location>
</feature>
<evidence type="ECO:0000256" key="2">
    <source>
        <dbReference type="SAM" id="Phobius"/>
    </source>
</evidence>
<evidence type="ECO:0000256" key="1">
    <source>
        <dbReference type="SAM" id="MobiDB-lite"/>
    </source>
</evidence>